<sequence>MHPIVDRFIQGQLPEPMAMALAGGALPVPAPDLLAALAHAILKETPYADRAIGALEALPESVLAGVVLTPVDPPSGLQIILCHRKEPALLEAALLNPALTAEIVEASIPSMPGSVLEIVLNNQVLWMQRPRILDLLEEHPEGEYVIKRRVNEFRFEVLRLVPEEVKQERLEIIDEVEAGHLDRAWAELPLPKEKTREEEEAEAESEELAAERRLLAQKPLLDEEGNEINLTLTQRIARLRTNQKIILALKGGKEERTILIREANRLIQVNVIRNGRITEGEIAYIAQMRTVNEEVLRIISNTREWMKKYTITKNLVMNPRTPLPIAMTHFKRLLESDMKLLVKDRNVPEILRREAKRLVEGKAQGRG</sequence>
<keyword evidence="2" id="KW-1185">Reference proteome</keyword>
<dbReference type="Proteomes" id="UP001165089">
    <property type="component" value="Unassembled WGS sequence"/>
</dbReference>
<dbReference type="EMBL" id="BSDD01000007">
    <property type="protein sequence ID" value="GLH71446.1"/>
    <property type="molecule type" value="Genomic_DNA"/>
</dbReference>
<dbReference type="RefSeq" id="WP_285727771.1">
    <property type="nucleotide sequence ID" value="NZ_BSDD01000007.1"/>
</dbReference>
<evidence type="ECO:0000313" key="1">
    <source>
        <dbReference type="EMBL" id="GLH71446.1"/>
    </source>
</evidence>
<name>A0ABQ5QAE7_9BACT</name>
<reference evidence="1 2" key="1">
    <citation type="journal article" date="2023" name="Antonie Van Leeuwenhoek">
        <title>Mesoterricola silvestris gen. nov., sp. nov., Mesoterricola sediminis sp. nov., Geothrix oryzae sp. nov., Geothrix edaphica sp. nov., Geothrix rubra sp. nov., and Geothrix limicola sp. nov., six novel members of Acidobacteriota isolated from soils.</title>
        <authorList>
            <person name="Itoh H."/>
            <person name="Sugisawa Y."/>
            <person name="Mise K."/>
            <person name="Xu Z."/>
            <person name="Kuniyasu M."/>
            <person name="Ushijima N."/>
            <person name="Kawano K."/>
            <person name="Kobayashi E."/>
            <person name="Shiratori Y."/>
            <person name="Masuda Y."/>
            <person name="Senoo K."/>
        </authorList>
    </citation>
    <scope>NUCLEOTIDE SEQUENCE [LARGE SCALE GENOMIC DNA]</scope>
    <source>
        <strain evidence="1 2">Red803</strain>
    </source>
</reference>
<proteinExistence type="predicted"/>
<organism evidence="1 2">
    <name type="scientific">Geothrix rubra</name>
    <dbReference type="NCBI Taxonomy" id="2927977"/>
    <lineage>
        <taxon>Bacteria</taxon>
        <taxon>Pseudomonadati</taxon>
        <taxon>Acidobacteriota</taxon>
        <taxon>Holophagae</taxon>
        <taxon>Holophagales</taxon>
        <taxon>Holophagaceae</taxon>
        <taxon>Geothrix</taxon>
    </lineage>
</organism>
<gene>
    <name evidence="1" type="ORF">GETHPA_29800</name>
</gene>
<accession>A0ABQ5QAE7</accession>
<comment type="caution">
    <text evidence="1">The sequence shown here is derived from an EMBL/GenBank/DDBJ whole genome shotgun (WGS) entry which is preliminary data.</text>
</comment>
<protein>
    <submittedName>
        <fullName evidence="1">Uncharacterized protein</fullName>
    </submittedName>
</protein>
<evidence type="ECO:0000313" key="2">
    <source>
        <dbReference type="Proteomes" id="UP001165089"/>
    </source>
</evidence>